<feature type="transmembrane region" description="Helical" evidence="1">
    <location>
        <begin position="43"/>
        <end position="72"/>
    </location>
</feature>
<keyword evidence="1" id="KW-0812">Transmembrane</keyword>
<evidence type="ECO:0000313" key="2">
    <source>
        <dbReference type="EMBL" id="QHS87950.1"/>
    </source>
</evidence>
<keyword evidence="1" id="KW-0472">Membrane</keyword>
<organism evidence="2">
    <name type="scientific">viral metagenome</name>
    <dbReference type="NCBI Taxonomy" id="1070528"/>
    <lineage>
        <taxon>unclassified sequences</taxon>
        <taxon>metagenomes</taxon>
        <taxon>organismal metagenomes</taxon>
    </lineage>
</organism>
<dbReference type="EMBL" id="MN739090">
    <property type="protein sequence ID" value="QHS87950.1"/>
    <property type="molecule type" value="Genomic_DNA"/>
</dbReference>
<feature type="transmembrane region" description="Helical" evidence="1">
    <location>
        <begin position="12"/>
        <end position="31"/>
    </location>
</feature>
<evidence type="ECO:0000256" key="1">
    <source>
        <dbReference type="SAM" id="Phobius"/>
    </source>
</evidence>
<name>A0A6C0B7C4_9ZZZZ</name>
<protein>
    <submittedName>
        <fullName evidence="2">Uncharacterized protein</fullName>
    </submittedName>
</protein>
<dbReference type="AlphaFoldDB" id="A0A6C0B7C4"/>
<keyword evidence="1" id="KW-1133">Transmembrane helix</keyword>
<sequence>MKLTSPFKDFTMPEYWLFGLFIVYLVVPFQTPKFIHTILTNPIGLIFLLTVAAAMFFMTPMILAVLFVLVIYELIRRDGSDANSYRTDKSVHDNHTQQYKYVSDNIKNNSVHVKGPILNMPTESHEPPKQTKSESVYLSIGDSLEEVMVGQMAPTEYAATVSSSDFKPISENNVGGSVF</sequence>
<proteinExistence type="predicted"/>
<accession>A0A6C0B7C4</accession>
<reference evidence="2" key="1">
    <citation type="journal article" date="2020" name="Nature">
        <title>Giant virus diversity and host interactions through global metagenomics.</title>
        <authorList>
            <person name="Schulz F."/>
            <person name="Roux S."/>
            <person name="Paez-Espino D."/>
            <person name="Jungbluth S."/>
            <person name="Walsh D.A."/>
            <person name="Denef V.J."/>
            <person name="McMahon K.D."/>
            <person name="Konstantinidis K.T."/>
            <person name="Eloe-Fadrosh E.A."/>
            <person name="Kyrpides N.C."/>
            <person name="Woyke T."/>
        </authorList>
    </citation>
    <scope>NUCLEOTIDE SEQUENCE</scope>
    <source>
        <strain evidence="2">GVMAG-M-3300010158-13</strain>
    </source>
</reference>